<dbReference type="EMBL" id="SAUN01000001">
    <property type="protein sequence ID" value="RVX44462.1"/>
    <property type="molecule type" value="Genomic_DNA"/>
</dbReference>
<dbReference type="AlphaFoldDB" id="A0A438MF84"/>
<dbReference type="OrthoDB" id="3520907at2"/>
<evidence type="ECO:0008006" key="3">
    <source>
        <dbReference type="Google" id="ProtNLM"/>
    </source>
</evidence>
<accession>A0A438MF84</accession>
<evidence type="ECO:0000313" key="1">
    <source>
        <dbReference type="EMBL" id="RVX44462.1"/>
    </source>
</evidence>
<proteinExistence type="predicted"/>
<gene>
    <name evidence="1" type="ORF">EDD27_7196</name>
</gene>
<organism evidence="1 2">
    <name type="scientific">Nonomuraea polychroma</name>
    <dbReference type="NCBI Taxonomy" id="46176"/>
    <lineage>
        <taxon>Bacteria</taxon>
        <taxon>Bacillati</taxon>
        <taxon>Actinomycetota</taxon>
        <taxon>Actinomycetes</taxon>
        <taxon>Streptosporangiales</taxon>
        <taxon>Streptosporangiaceae</taxon>
        <taxon>Nonomuraea</taxon>
    </lineage>
</organism>
<evidence type="ECO:0000313" key="2">
    <source>
        <dbReference type="Proteomes" id="UP000284824"/>
    </source>
</evidence>
<sequence length="258" mass="27608">MRAVWLTAGAVATVIALLVSTTLLWRGFARARTPVDIERRSIPFTKDKVEIKAVAGQVDLVIMFGQAGELLINRTLRWSRDRPDVTEDWDAASSTLRLEASCPRDDQPDGPLCQADYVIFVPPETDIVAGTTSGRLIVNELFGSLRLTSVSGDIHLSGVAGPVWARTGTGTIEGERLDGEQADVEVGSGEVDLSFSRPPKSVRAVVRTTGDVSVTVPPGSYDVNVEAADTTFDIKMVKGAPRKIVAEAPSGSVSLCCR</sequence>
<dbReference type="RefSeq" id="WP_127936229.1">
    <property type="nucleotide sequence ID" value="NZ_SAUN01000001.1"/>
</dbReference>
<comment type="caution">
    <text evidence="1">The sequence shown here is derived from an EMBL/GenBank/DDBJ whole genome shotgun (WGS) entry which is preliminary data.</text>
</comment>
<protein>
    <recommendedName>
        <fullName evidence="3">Adhesin</fullName>
    </recommendedName>
</protein>
<dbReference type="Gene3D" id="2.160.20.120">
    <property type="match status" value="1"/>
</dbReference>
<dbReference type="Proteomes" id="UP000284824">
    <property type="component" value="Unassembled WGS sequence"/>
</dbReference>
<keyword evidence="2" id="KW-1185">Reference proteome</keyword>
<reference evidence="1 2" key="1">
    <citation type="submission" date="2019-01" db="EMBL/GenBank/DDBJ databases">
        <title>Sequencing the genomes of 1000 actinobacteria strains.</title>
        <authorList>
            <person name="Klenk H.-P."/>
        </authorList>
    </citation>
    <scope>NUCLEOTIDE SEQUENCE [LARGE SCALE GENOMIC DNA]</scope>
    <source>
        <strain evidence="1 2">DSM 43925</strain>
    </source>
</reference>
<name>A0A438MF84_9ACTN</name>